<organism evidence="3 4">
    <name type="scientific">Neisseria musculi</name>
    <dbReference type="NCBI Taxonomy" id="1815583"/>
    <lineage>
        <taxon>Bacteria</taxon>
        <taxon>Pseudomonadati</taxon>
        <taxon>Pseudomonadota</taxon>
        <taxon>Betaproteobacteria</taxon>
        <taxon>Neisseriales</taxon>
        <taxon>Neisseriaceae</taxon>
        <taxon>Neisseria</taxon>
    </lineage>
</organism>
<reference evidence="3" key="1">
    <citation type="submission" date="2024-06" db="EMBL/GenBank/DDBJ databases">
        <title>Complete Genome Sequence of mouse commensal type strain Neisseria musculi.</title>
        <authorList>
            <person name="Thapa E."/>
            <person name="Aluvathingal J."/>
            <person name="Nadendla S."/>
            <person name="Mehta A."/>
            <person name="Tettelin H."/>
            <person name="Weyand N.J."/>
        </authorList>
    </citation>
    <scope>NUCLEOTIDE SEQUENCE</scope>
    <source>
        <strain evidence="3">NW831</strain>
    </source>
</reference>
<dbReference type="Proteomes" id="UP000516412">
    <property type="component" value="Chromosome"/>
</dbReference>
<name>A0A7H1MCH3_9NEIS</name>
<keyword evidence="4" id="KW-1185">Reference proteome</keyword>
<evidence type="ECO:0000256" key="1">
    <source>
        <dbReference type="ARBA" id="ARBA00022679"/>
    </source>
</evidence>
<proteinExistence type="predicted"/>
<evidence type="ECO:0000259" key="2">
    <source>
        <dbReference type="Pfam" id="PF01648"/>
    </source>
</evidence>
<dbReference type="Gene3D" id="3.90.470.20">
    <property type="entry name" value="4'-phosphopantetheinyl transferase domain"/>
    <property type="match status" value="1"/>
</dbReference>
<accession>A0A7H1MCH3</accession>
<keyword evidence="1 3" id="KW-0808">Transferase</keyword>
<dbReference type="InterPro" id="IPR037143">
    <property type="entry name" value="4-PPantetheinyl_Trfase_dom_sf"/>
</dbReference>
<dbReference type="EMBL" id="CP060414">
    <property type="protein sequence ID" value="QNT59338.1"/>
    <property type="molecule type" value="Genomic_DNA"/>
</dbReference>
<feature type="domain" description="4'-phosphopantetheinyl transferase" evidence="2">
    <location>
        <begin position="88"/>
        <end position="169"/>
    </location>
</feature>
<dbReference type="SUPFAM" id="SSF56214">
    <property type="entry name" value="4'-phosphopantetheinyl transferase"/>
    <property type="match status" value="1"/>
</dbReference>
<gene>
    <name evidence="3" type="ORF">H7A79_2260</name>
</gene>
<dbReference type="GO" id="GO:0000287">
    <property type="term" value="F:magnesium ion binding"/>
    <property type="evidence" value="ECO:0007669"/>
    <property type="project" value="InterPro"/>
</dbReference>
<protein>
    <submittedName>
        <fullName evidence="3">4'-phosphopantetheinyl transferase superfamily protein</fullName>
    </submittedName>
</protein>
<dbReference type="Pfam" id="PF01648">
    <property type="entry name" value="ACPS"/>
    <property type="match status" value="1"/>
</dbReference>
<evidence type="ECO:0000313" key="3">
    <source>
        <dbReference type="EMBL" id="QNT59338.1"/>
    </source>
</evidence>
<sequence length="209" mass="23678">MGKNRNTNTASGLVCRIAAADWAQNYREEQLDPADLGRLTRNPALARRLDWQVSRALKQTASGFCLSLSHSNGHAALLAGHTQGTSAGVDIEYLRLRDFNRLAKWVFSPEECLWWQQSPDPQIDFYRLWTIKEALLKAGRLNFPADMKKVGLDCSPQNPKKIRTAQPGQTWYGQTVKINNCIASCVWQQEPTLHWQPLGQLQTCEIQMI</sequence>
<dbReference type="RefSeq" id="WP_135036068.1">
    <property type="nucleotide sequence ID" value="NZ_CP060414.2"/>
</dbReference>
<dbReference type="GO" id="GO:0008897">
    <property type="term" value="F:holo-[acyl-carrier-protein] synthase activity"/>
    <property type="evidence" value="ECO:0007669"/>
    <property type="project" value="InterPro"/>
</dbReference>
<dbReference type="KEGG" id="nmus:H7A79_2260"/>
<dbReference type="InterPro" id="IPR008278">
    <property type="entry name" value="4-PPantetheinyl_Trfase_dom"/>
</dbReference>
<evidence type="ECO:0000313" key="4">
    <source>
        <dbReference type="Proteomes" id="UP000516412"/>
    </source>
</evidence>
<dbReference type="AlphaFoldDB" id="A0A7H1MCH3"/>